<gene>
    <name evidence="4" type="ORF">ATL40_1534</name>
</gene>
<proteinExistence type="predicted"/>
<dbReference type="PROSITE" id="PS50935">
    <property type="entry name" value="SSB"/>
    <property type="match status" value="1"/>
</dbReference>
<dbReference type="Gene3D" id="2.40.50.140">
    <property type="entry name" value="Nucleic acid-binding proteins"/>
    <property type="match status" value="1"/>
</dbReference>
<feature type="compositionally biased region" description="Basic and acidic residues" evidence="3">
    <location>
        <begin position="201"/>
        <end position="212"/>
    </location>
</feature>
<dbReference type="GO" id="GO:0003697">
    <property type="term" value="F:single-stranded DNA binding"/>
    <property type="evidence" value="ECO:0007669"/>
    <property type="project" value="InterPro"/>
</dbReference>
<organism evidence="4 5">
    <name type="scientific">Serinibacter salmoneus</name>
    <dbReference type="NCBI Taxonomy" id="556530"/>
    <lineage>
        <taxon>Bacteria</taxon>
        <taxon>Bacillati</taxon>
        <taxon>Actinomycetota</taxon>
        <taxon>Actinomycetes</taxon>
        <taxon>Micrococcales</taxon>
        <taxon>Beutenbergiaceae</taxon>
        <taxon>Serinibacter</taxon>
    </lineage>
</organism>
<evidence type="ECO:0000256" key="1">
    <source>
        <dbReference type="ARBA" id="ARBA00023125"/>
    </source>
</evidence>
<evidence type="ECO:0000256" key="3">
    <source>
        <dbReference type="SAM" id="MobiDB-lite"/>
    </source>
</evidence>
<feature type="compositionally biased region" description="Basic and acidic residues" evidence="3">
    <location>
        <begin position="177"/>
        <end position="192"/>
    </location>
</feature>
<evidence type="ECO:0000256" key="2">
    <source>
        <dbReference type="PROSITE-ProRule" id="PRU00252"/>
    </source>
</evidence>
<dbReference type="SUPFAM" id="SSF50249">
    <property type="entry name" value="Nucleic acid-binding proteins"/>
    <property type="match status" value="1"/>
</dbReference>
<dbReference type="Proteomes" id="UP000224915">
    <property type="component" value="Unassembled WGS sequence"/>
</dbReference>
<evidence type="ECO:0000313" key="5">
    <source>
        <dbReference type="Proteomes" id="UP000224915"/>
    </source>
</evidence>
<dbReference type="EMBL" id="PDJD01000001">
    <property type="protein sequence ID" value="PFG19955.1"/>
    <property type="molecule type" value="Genomic_DNA"/>
</dbReference>
<dbReference type="AlphaFoldDB" id="A0A2A9D112"/>
<sequence>MVVPERVRLPTTEEKPMSNETTLTVRGIAGTTPQLARTNDHGAWTRFRLACTRSRRGEDGSWEDAETLWFTVRAYRHLAARVAQSVRAGYPLLVRGRLVDDSYVDRDGVAHHGTAIHAEAVAIDIAAYGVVTFDRGTRADGAPGDATPSGATHAQRPTTDGWGGMSQGITTGPSEPAPDHTVDVTALEERPGDALVGDDPEGPREDEAREDGPLGLAPAGTPAQGEDPGGVAAAGVPSTA</sequence>
<dbReference type="CDD" id="cd04496">
    <property type="entry name" value="SSB_OBF"/>
    <property type="match status" value="1"/>
</dbReference>
<keyword evidence="1 2" id="KW-0238">DNA-binding</keyword>
<accession>A0A2A9D112</accession>
<keyword evidence="5" id="KW-1185">Reference proteome</keyword>
<evidence type="ECO:0000313" key="4">
    <source>
        <dbReference type="EMBL" id="PFG19955.1"/>
    </source>
</evidence>
<comment type="caution">
    <text evidence="4">The sequence shown here is derived from an EMBL/GenBank/DDBJ whole genome shotgun (WGS) entry which is preliminary data.</text>
</comment>
<protein>
    <submittedName>
        <fullName evidence="4">Single-strand DNA-binding protein</fullName>
    </submittedName>
</protein>
<feature type="region of interest" description="Disordered" evidence="3">
    <location>
        <begin position="139"/>
        <end position="240"/>
    </location>
</feature>
<feature type="compositionally biased region" description="Polar residues" evidence="3">
    <location>
        <begin position="149"/>
        <end position="158"/>
    </location>
</feature>
<dbReference type="InterPro" id="IPR012340">
    <property type="entry name" value="NA-bd_OB-fold"/>
</dbReference>
<name>A0A2A9D112_9MICO</name>
<dbReference type="InterPro" id="IPR000424">
    <property type="entry name" value="Primosome_PriB/ssb"/>
</dbReference>
<reference evidence="4 5" key="1">
    <citation type="submission" date="2017-10" db="EMBL/GenBank/DDBJ databases">
        <title>Sequencing the genomes of 1000 actinobacteria strains.</title>
        <authorList>
            <person name="Klenk H.-P."/>
        </authorList>
    </citation>
    <scope>NUCLEOTIDE SEQUENCE [LARGE SCALE GENOMIC DNA]</scope>
    <source>
        <strain evidence="4 5">DSM 21801</strain>
    </source>
</reference>
<dbReference type="Pfam" id="PF00436">
    <property type="entry name" value="SSB"/>
    <property type="match status" value="1"/>
</dbReference>